<organism evidence="1 2">
    <name type="scientific">Streptomyces actinomycinicus</name>
    <dbReference type="NCBI Taxonomy" id="1695166"/>
    <lineage>
        <taxon>Bacteria</taxon>
        <taxon>Bacillati</taxon>
        <taxon>Actinomycetota</taxon>
        <taxon>Actinomycetes</taxon>
        <taxon>Kitasatosporales</taxon>
        <taxon>Streptomycetaceae</taxon>
        <taxon>Streptomyces</taxon>
    </lineage>
</organism>
<sequence>MYLARTLYALACDSCGAVCRLPDEDAENDYELHLPEEQLDPALARYIEAQGWILGSRHHCAACANKRGDLLMERLDLEATHEPLFELTDLPSPADRDQESR</sequence>
<dbReference type="AlphaFoldDB" id="A0A937ENY2"/>
<protein>
    <submittedName>
        <fullName evidence="1">Uncharacterized protein</fullName>
    </submittedName>
</protein>
<dbReference type="EMBL" id="JAERRK010000025">
    <property type="protein sequence ID" value="MBL1086823.1"/>
    <property type="molecule type" value="Genomic_DNA"/>
</dbReference>
<keyword evidence="2" id="KW-1185">Reference proteome</keyword>
<gene>
    <name evidence="1" type="ORF">JK359_33500</name>
</gene>
<evidence type="ECO:0000313" key="2">
    <source>
        <dbReference type="Proteomes" id="UP000661858"/>
    </source>
</evidence>
<comment type="caution">
    <text evidence="1">The sequence shown here is derived from an EMBL/GenBank/DDBJ whole genome shotgun (WGS) entry which is preliminary data.</text>
</comment>
<dbReference type="Proteomes" id="UP000661858">
    <property type="component" value="Unassembled WGS sequence"/>
</dbReference>
<reference evidence="1" key="1">
    <citation type="submission" date="2021-01" db="EMBL/GenBank/DDBJ databases">
        <title>WGS of actinomycetes isolated from Thailand.</title>
        <authorList>
            <person name="Thawai C."/>
        </authorList>
    </citation>
    <scope>NUCLEOTIDE SEQUENCE</scope>
    <source>
        <strain evidence="1">RCU-197</strain>
    </source>
</reference>
<evidence type="ECO:0000313" key="1">
    <source>
        <dbReference type="EMBL" id="MBL1086823.1"/>
    </source>
</evidence>
<name>A0A937ENY2_9ACTN</name>
<proteinExistence type="predicted"/>
<dbReference type="RefSeq" id="WP_201843373.1">
    <property type="nucleotide sequence ID" value="NZ_JAERRK010000025.1"/>
</dbReference>
<accession>A0A937ENY2</accession>